<name>A0A6A5QRW6_AMPQU</name>
<organism evidence="1 2">
    <name type="scientific">Ampelomyces quisqualis</name>
    <name type="common">Powdery mildew agent</name>
    <dbReference type="NCBI Taxonomy" id="50730"/>
    <lineage>
        <taxon>Eukaryota</taxon>
        <taxon>Fungi</taxon>
        <taxon>Dikarya</taxon>
        <taxon>Ascomycota</taxon>
        <taxon>Pezizomycotina</taxon>
        <taxon>Dothideomycetes</taxon>
        <taxon>Pleosporomycetidae</taxon>
        <taxon>Pleosporales</taxon>
        <taxon>Pleosporineae</taxon>
        <taxon>Phaeosphaeriaceae</taxon>
        <taxon>Ampelomyces</taxon>
    </lineage>
</organism>
<evidence type="ECO:0000313" key="2">
    <source>
        <dbReference type="Proteomes" id="UP000800096"/>
    </source>
</evidence>
<evidence type="ECO:0000313" key="1">
    <source>
        <dbReference type="EMBL" id="KAF1918425.1"/>
    </source>
</evidence>
<dbReference type="AlphaFoldDB" id="A0A6A5QRW6"/>
<gene>
    <name evidence="1" type="ORF">BDU57DRAFT_198540</name>
</gene>
<protein>
    <submittedName>
        <fullName evidence="1">Uncharacterized protein</fullName>
    </submittedName>
</protein>
<sequence>MSAKTIPTFVSNMSHALQIVECLLRWQRGSSKNRRLHVYYRAARIYDITLHERDLQLYYEGLILRDHHGDAFDRNLATERPEQERRC</sequence>
<dbReference type="EMBL" id="ML979134">
    <property type="protein sequence ID" value="KAF1918425.1"/>
    <property type="molecule type" value="Genomic_DNA"/>
</dbReference>
<dbReference type="OrthoDB" id="10665659at2759"/>
<keyword evidence="2" id="KW-1185">Reference proteome</keyword>
<dbReference type="Proteomes" id="UP000800096">
    <property type="component" value="Unassembled WGS sequence"/>
</dbReference>
<accession>A0A6A5QRW6</accession>
<proteinExistence type="predicted"/>
<reference evidence="1" key="1">
    <citation type="journal article" date="2020" name="Stud. Mycol.">
        <title>101 Dothideomycetes genomes: a test case for predicting lifestyles and emergence of pathogens.</title>
        <authorList>
            <person name="Haridas S."/>
            <person name="Albert R."/>
            <person name="Binder M."/>
            <person name="Bloem J."/>
            <person name="Labutti K."/>
            <person name="Salamov A."/>
            <person name="Andreopoulos B."/>
            <person name="Baker S."/>
            <person name="Barry K."/>
            <person name="Bills G."/>
            <person name="Bluhm B."/>
            <person name="Cannon C."/>
            <person name="Castanera R."/>
            <person name="Culley D."/>
            <person name="Daum C."/>
            <person name="Ezra D."/>
            <person name="Gonzalez J."/>
            <person name="Henrissat B."/>
            <person name="Kuo A."/>
            <person name="Liang C."/>
            <person name="Lipzen A."/>
            <person name="Lutzoni F."/>
            <person name="Magnuson J."/>
            <person name="Mondo S."/>
            <person name="Nolan M."/>
            <person name="Ohm R."/>
            <person name="Pangilinan J."/>
            <person name="Park H.-J."/>
            <person name="Ramirez L."/>
            <person name="Alfaro M."/>
            <person name="Sun H."/>
            <person name="Tritt A."/>
            <person name="Yoshinaga Y."/>
            <person name="Zwiers L.-H."/>
            <person name="Turgeon B."/>
            <person name="Goodwin S."/>
            <person name="Spatafora J."/>
            <person name="Crous P."/>
            <person name="Grigoriev I."/>
        </authorList>
    </citation>
    <scope>NUCLEOTIDE SEQUENCE</scope>
    <source>
        <strain evidence="1">HMLAC05119</strain>
    </source>
</reference>